<dbReference type="EMBL" id="JBANQN010000001">
    <property type="protein sequence ID" value="KAK6803263.1"/>
    <property type="molecule type" value="Genomic_DNA"/>
</dbReference>
<dbReference type="AlphaFoldDB" id="A0AAN8YMU9"/>
<dbReference type="SUPFAM" id="SSF48371">
    <property type="entry name" value="ARM repeat"/>
    <property type="match status" value="1"/>
</dbReference>
<sequence length="197" mass="21947">MSLLQEVSTGSNADAANILTNDSILLVLVKMLRHSKVTGPIISLVSSLLRNEEVDIIQLYALRTIESISSQGGYWSACFTSQYVITNLCYIIRAPGKQEIMRLIAGSCLTRLVRFSLSSIQRVMDKLSFKDMVSILVKRNPREQQICLNILNMTLIESQTLPSVGRYLLALVKDKNLVLYLLNLIEQGSEVLKGKVG</sequence>
<dbReference type="InterPro" id="IPR016024">
    <property type="entry name" value="ARM-type_fold"/>
</dbReference>
<accession>A0AAN8YMU9</accession>
<dbReference type="InterPro" id="IPR044591">
    <property type="entry name" value="RUK"/>
</dbReference>
<comment type="caution">
    <text evidence="1">The sequence shown here is derived from an EMBL/GenBank/DDBJ whole genome shotgun (WGS) entry which is preliminary data.</text>
</comment>
<organism evidence="1 2">
    <name type="scientific">Solanum bulbocastanum</name>
    <name type="common">Wild potato</name>
    <dbReference type="NCBI Taxonomy" id="147425"/>
    <lineage>
        <taxon>Eukaryota</taxon>
        <taxon>Viridiplantae</taxon>
        <taxon>Streptophyta</taxon>
        <taxon>Embryophyta</taxon>
        <taxon>Tracheophyta</taxon>
        <taxon>Spermatophyta</taxon>
        <taxon>Magnoliopsida</taxon>
        <taxon>eudicotyledons</taxon>
        <taxon>Gunneridae</taxon>
        <taxon>Pentapetalae</taxon>
        <taxon>asterids</taxon>
        <taxon>lamiids</taxon>
        <taxon>Solanales</taxon>
        <taxon>Solanaceae</taxon>
        <taxon>Solanoideae</taxon>
        <taxon>Solaneae</taxon>
        <taxon>Solanum</taxon>
    </lineage>
</organism>
<dbReference type="GO" id="GO:0008017">
    <property type="term" value="F:microtubule binding"/>
    <property type="evidence" value="ECO:0007669"/>
    <property type="project" value="InterPro"/>
</dbReference>
<evidence type="ECO:0000313" key="2">
    <source>
        <dbReference type="Proteomes" id="UP001371456"/>
    </source>
</evidence>
<evidence type="ECO:0000313" key="1">
    <source>
        <dbReference type="EMBL" id="KAK6803263.1"/>
    </source>
</evidence>
<proteinExistence type="predicted"/>
<dbReference type="GO" id="GO:0000914">
    <property type="term" value="P:phragmoplast assembly"/>
    <property type="evidence" value="ECO:0007669"/>
    <property type="project" value="InterPro"/>
</dbReference>
<name>A0AAN8YMU9_SOLBU</name>
<keyword evidence="2" id="KW-1185">Reference proteome</keyword>
<reference evidence="1 2" key="1">
    <citation type="submission" date="2024-02" db="EMBL/GenBank/DDBJ databases">
        <title>de novo genome assembly of Solanum bulbocastanum strain 11H21.</title>
        <authorList>
            <person name="Hosaka A.J."/>
        </authorList>
    </citation>
    <scope>NUCLEOTIDE SEQUENCE [LARGE SCALE GENOMIC DNA]</scope>
    <source>
        <tissue evidence="1">Young leaves</tissue>
    </source>
</reference>
<dbReference type="Proteomes" id="UP001371456">
    <property type="component" value="Unassembled WGS sequence"/>
</dbReference>
<gene>
    <name evidence="1" type="ORF">RDI58_001047</name>
</gene>
<dbReference type="PANTHER" id="PTHR46562:SF1">
    <property type="entry name" value="SERINE_THREONINE-PROTEIN KINASE ULK4"/>
    <property type="match status" value="1"/>
</dbReference>
<protein>
    <submittedName>
        <fullName evidence="1">Uncharacterized protein</fullName>
    </submittedName>
</protein>
<dbReference type="PANTHER" id="PTHR46562">
    <property type="entry name" value="SERINE/THREONINE-KINASE ULK4-LIKE PROTEIN-RELATED"/>
    <property type="match status" value="1"/>
</dbReference>